<dbReference type="SUPFAM" id="SSF46689">
    <property type="entry name" value="Homeodomain-like"/>
    <property type="match status" value="1"/>
</dbReference>
<reference evidence="5" key="1">
    <citation type="journal article" date="2021" name="PeerJ">
        <title>Extensive microbial diversity within the chicken gut microbiome revealed by metagenomics and culture.</title>
        <authorList>
            <person name="Gilroy R."/>
            <person name="Ravi A."/>
            <person name="Getino M."/>
            <person name="Pursley I."/>
            <person name="Horton D.L."/>
            <person name="Alikhan N.F."/>
            <person name="Baker D."/>
            <person name="Gharbi K."/>
            <person name="Hall N."/>
            <person name="Watson M."/>
            <person name="Adriaenssens E.M."/>
            <person name="Foster-Nyarko E."/>
            <person name="Jarju S."/>
            <person name="Secka A."/>
            <person name="Antonio M."/>
            <person name="Oren A."/>
            <person name="Chaudhuri R.R."/>
            <person name="La Ragione R."/>
            <person name="Hildebrand F."/>
            <person name="Pallen M.J."/>
        </authorList>
    </citation>
    <scope>NUCLEOTIDE SEQUENCE</scope>
    <source>
        <strain evidence="5">ChiGjej4B4-7305</strain>
    </source>
</reference>
<dbReference type="InterPro" id="IPR050204">
    <property type="entry name" value="AraC_XylS_family_regulators"/>
</dbReference>
<evidence type="ECO:0000313" key="6">
    <source>
        <dbReference type="Proteomes" id="UP000824037"/>
    </source>
</evidence>
<dbReference type="PANTHER" id="PTHR46796">
    <property type="entry name" value="HTH-TYPE TRANSCRIPTIONAL ACTIVATOR RHAS-RELATED"/>
    <property type="match status" value="1"/>
</dbReference>
<gene>
    <name evidence="5" type="ORF">H9815_10455</name>
</gene>
<dbReference type="InterPro" id="IPR046532">
    <property type="entry name" value="DUF6597"/>
</dbReference>
<name>A0A9D2EF10_9MICO</name>
<reference evidence="5" key="2">
    <citation type="submission" date="2021-04" db="EMBL/GenBank/DDBJ databases">
        <authorList>
            <person name="Gilroy R."/>
        </authorList>
    </citation>
    <scope>NUCLEOTIDE SEQUENCE</scope>
    <source>
        <strain evidence="5">ChiGjej4B4-7305</strain>
    </source>
</reference>
<dbReference type="PROSITE" id="PS01124">
    <property type="entry name" value="HTH_ARAC_FAMILY_2"/>
    <property type="match status" value="1"/>
</dbReference>
<dbReference type="GO" id="GO:0003700">
    <property type="term" value="F:DNA-binding transcription factor activity"/>
    <property type="evidence" value="ECO:0007669"/>
    <property type="project" value="InterPro"/>
</dbReference>
<accession>A0A9D2EF10</accession>
<evidence type="ECO:0000256" key="2">
    <source>
        <dbReference type="ARBA" id="ARBA00023125"/>
    </source>
</evidence>
<dbReference type="Pfam" id="PF12833">
    <property type="entry name" value="HTH_18"/>
    <property type="match status" value="1"/>
</dbReference>
<dbReference type="SMART" id="SM00342">
    <property type="entry name" value="HTH_ARAC"/>
    <property type="match status" value="1"/>
</dbReference>
<feature type="domain" description="HTH araC/xylS-type" evidence="4">
    <location>
        <begin position="174"/>
        <end position="275"/>
    </location>
</feature>
<dbReference type="AlphaFoldDB" id="A0A9D2EF10"/>
<dbReference type="EMBL" id="DXBY01000175">
    <property type="protein sequence ID" value="HIZ36190.1"/>
    <property type="molecule type" value="Genomic_DNA"/>
</dbReference>
<dbReference type="InterPro" id="IPR018062">
    <property type="entry name" value="HTH_AraC-typ_CS"/>
</dbReference>
<evidence type="ECO:0000259" key="4">
    <source>
        <dbReference type="PROSITE" id="PS01124"/>
    </source>
</evidence>
<organism evidence="5 6">
    <name type="scientific">Candidatus Ruania gallistercoris</name>
    <dbReference type="NCBI Taxonomy" id="2838746"/>
    <lineage>
        <taxon>Bacteria</taxon>
        <taxon>Bacillati</taxon>
        <taxon>Actinomycetota</taxon>
        <taxon>Actinomycetes</taxon>
        <taxon>Micrococcales</taxon>
        <taxon>Ruaniaceae</taxon>
        <taxon>Ruania</taxon>
    </lineage>
</organism>
<evidence type="ECO:0000256" key="3">
    <source>
        <dbReference type="ARBA" id="ARBA00023163"/>
    </source>
</evidence>
<proteinExistence type="predicted"/>
<dbReference type="GO" id="GO:0043565">
    <property type="term" value="F:sequence-specific DNA binding"/>
    <property type="evidence" value="ECO:0007669"/>
    <property type="project" value="InterPro"/>
</dbReference>
<evidence type="ECO:0000256" key="1">
    <source>
        <dbReference type="ARBA" id="ARBA00023015"/>
    </source>
</evidence>
<dbReference type="Pfam" id="PF20240">
    <property type="entry name" value="DUF6597"/>
    <property type="match status" value="1"/>
</dbReference>
<evidence type="ECO:0000313" key="5">
    <source>
        <dbReference type="EMBL" id="HIZ36190.1"/>
    </source>
</evidence>
<dbReference type="InterPro" id="IPR009057">
    <property type="entry name" value="Homeodomain-like_sf"/>
</dbReference>
<dbReference type="Gene3D" id="1.10.10.60">
    <property type="entry name" value="Homeodomain-like"/>
    <property type="match status" value="1"/>
</dbReference>
<keyword evidence="1" id="KW-0805">Transcription regulation</keyword>
<keyword evidence="3" id="KW-0804">Transcription</keyword>
<dbReference type="InterPro" id="IPR018060">
    <property type="entry name" value="HTH_AraC"/>
</dbReference>
<dbReference type="Proteomes" id="UP000824037">
    <property type="component" value="Unassembled WGS sequence"/>
</dbReference>
<dbReference type="PANTHER" id="PTHR46796:SF13">
    <property type="entry name" value="HTH-TYPE TRANSCRIPTIONAL ACTIVATOR RHAS"/>
    <property type="match status" value="1"/>
</dbReference>
<comment type="caution">
    <text evidence="5">The sequence shown here is derived from an EMBL/GenBank/DDBJ whole genome shotgun (WGS) entry which is preliminary data.</text>
</comment>
<keyword evidence="2" id="KW-0238">DNA-binding</keyword>
<dbReference type="PROSITE" id="PS00041">
    <property type="entry name" value="HTH_ARAC_FAMILY_1"/>
    <property type="match status" value="1"/>
</dbReference>
<protein>
    <submittedName>
        <fullName evidence="5">Helix-turn-helix domain-containing protein</fullName>
    </submittedName>
</protein>
<sequence>MADRGVPVRGPLPSSGRRPGVELLRFPVDDGAAALVRHVWVPLWSLAPGEQVVQEMLQYPGGNVVVMADEAGFYGVDAGLGTRTLTGTGWAVGVLLRPAAAGLLLCGQPAGAVRPGVARMDVGSVISAERTDLGPDFAEVCVRVRALMPAEPEHAGRVLTEWVVRSCGPVDPEGELANAVAEAAEQGRARTVAVLAEQVGVGERQLQRICRRRIGLSPKWLLQRRRLQEAAARLGAANPPALADLALELGYGDQAHFTRDFTTVLGSPPARFRREHAPPR</sequence>